<dbReference type="AlphaFoldDB" id="A0A2W5NX64"/>
<dbReference type="Pfam" id="PF10082">
    <property type="entry name" value="BBP2_2"/>
    <property type="match status" value="1"/>
</dbReference>
<evidence type="ECO:0000256" key="1">
    <source>
        <dbReference type="SAM" id="MobiDB-lite"/>
    </source>
</evidence>
<evidence type="ECO:0000313" key="3">
    <source>
        <dbReference type="EMBL" id="PZQ56958.1"/>
    </source>
</evidence>
<feature type="chain" id="PRO_5016181734" description="Outer membrane beta-barrel protein" evidence="2">
    <location>
        <begin position="24"/>
        <end position="410"/>
    </location>
</feature>
<feature type="signal peptide" evidence="2">
    <location>
        <begin position="1"/>
        <end position="23"/>
    </location>
</feature>
<dbReference type="InterPro" id="IPR023614">
    <property type="entry name" value="Porin_dom_sf"/>
</dbReference>
<feature type="compositionally biased region" description="Basic and acidic residues" evidence="1">
    <location>
        <begin position="145"/>
        <end position="156"/>
    </location>
</feature>
<protein>
    <recommendedName>
        <fullName evidence="5">Outer membrane beta-barrel protein</fullName>
    </recommendedName>
</protein>
<gene>
    <name evidence="3" type="ORF">DI555_02180</name>
</gene>
<dbReference type="SUPFAM" id="SSF56935">
    <property type="entry name" value="Porins"/>
    <property type="match status" value="1"/>
</dbReference>
<reference evidence="3 4" key="1">
    <citation type="submission" date="2017-08" db="EMBL/GenBank/DDBJ databases">
        <title>Infants hospitalized years apart are colonized by the same room-sourced microbial strains.</title>
        <authorList>
            <person name="Brooks B."/>
            <person name="Olm M.R."/>
            <person name="Firek B.A."/>
            <person name="Baker R."/>
            <person name="Thomas B.C."/>
            <person name="Morowitz M.J."/>
            <person name="Banfield J.F."/>
        </authorList>
    </citation>
    <scope>NUCLEOTIDE SEQUENCE [LARGE SCALE GENOMIC DNA]</scope>
    <source>
        <strain evidence="3">S2_005_002_R2_33</strain>
    </source>
</reference>
<evidence type="ECO:0000313" key="4">
    <source>
        <dbReference type="Proteomes" id="UP000249082"/>
    </source>
</evidence>
<evidence type="ECO:0000256" key="2">
    <source>
        <dbReference type="SAM" id="SignalP"/>
    </source>
</evidence>
<dbReference type="Proteomes" id="UP000249082">
    <property type="component" value="Unassembled WGS sequence"/>
</dbReference>
<keyword evidence="2" id="KW-0732">Signal</keyword>
<comment type="caution">
    <text evidence="3">The sequence shown here is derived from an EMBL/GenBank/DDBJ whole genome shotgun (WGS) entry which is preliminary data.</text>
</comment>
<proteinExistence type="predicted"/>
<dbReference type="GO" id="GO:0005886">
    <property type="term" value="C:plasma membrane"/>
    <property type="evidence" value="ECO:0007669"/>
    <property type="project" value="InterPro"/>
</dbReference>
<dbReference type="GO" id="GO:0009306">
    <property type="term" value="P:protein secretion"/>
    <property type="evidence" value="ECO:0007669"/>
    <property type="project" value="InterPro"/>
</dbReference>
<dbReference type="Gene3D" id="2.40.160.10">
    <property type="entry name" value="Porin"/>
    <property type="match status" value="1"/>
</dbReference>
<name>A0A2W5NX64_9SPHN</name>
<feature type="region of interest" description="Disordered" evidence="1">
    <location>
        <begin position="145"/>
        <end position="167"/>
    </location>
</feature>
<accession>A0A2W5NX64</accession>
<organism evidence="3 4">
    <name type="scientific">Novosphingobium pentaromativorans</name>
    <dbReference type="NCBI Taxonomy" id="205844"/>
    <lineage>
        <taxon>Bacteria</taxon>
        <taxon>Pseudomonadati</taxon>
        <taxon>Pseudomonadota</taxon>
        <taxon>Alphaproteobacteria</taxon>
        <taxon>Sphingomonadales</taxon>
        <taxon>Sphingomonadaceae</taxon>
        <taxon>Novosphingobium</taxon>
    </lineage>
</organism>
<dbReference type="EMBL" id="QFPX01000002">
    <property type="protein sequence ID" value="PZQ56958.1"/>
    <property type="molecule type" value="Genomic_DNA"/>
</dbReference>
<dbReference type="InterPro" id="IPR018759">
    <property type="entry name" value="BBP2_2"/>
</dbReference>
<sequence length="410" mass="45247">MRGAIALAAPVPFLLAIPQQAWAQARDIGSTASAVYPNDREYKALPMHLGSLNVTLGGEARVEYDTNVYAQPSNAQDDFHLELTPEVQVTTAPGPLSAQAHASATVRRFADLKTENTEAWVIDGTLRWSPETTTSATGRVFWQRTVEERGSPESRQDPNSGPREIDSLGTDLRFRHMTRRLLFDLQGNVTKYDAVSREDDNRDFTSMNGVATVGWRVTGITFVTASAFIARRDFRLEYTPAGDKRNTTTWGGRLGVEFEPGGVLQGNLSAGVFRFNPDDANIPGRTGLSVSGSLTYRPKQRTAIMLDAFNGDVATFRSGAQSRTDTTVKLSVQQEIRHNLYATVGAGYRRSRYNGSGVKEQTPTVQAEVEYILSRNMSVAGYASYGKRTSDDASQEFDRFKTGLSFRLRF</sequence>
<evidence type="ECO:0008006" key="5">
    <source>
        <dbReference type="Google" id="ProtNLM"/>
    </source>
</evidence>